<dbReference type="RefSeq" id="WP_136735079.1">
    <property type="nucleotide sequence ID" value="NZ_SWDB01000010.1"/>
</dbReference>
<dbReference type="Proteomes" id="UP000307999">
    <property type="component" value="Unassembled WGS sequence"/>
</dbReference>
<protein>
    <submittedName>
        <fullName evidence="2">Uncharacterized protein</fullName>
    </submittedName>
</protein>
<comment type="caution">
    <text evidence="2">The sequence shown here is derived from an EMBL/GenBank/DDBJ whole genome shotgun (WGS) entry which is preliminary data.</text>
</comment>
<dbReference type="AlphaFoldDB" id="A0A4U1B6B3"/>
<keyword evidence="1" id="KW-1133">Transmembrane helix</keyword>
<organism evidence="2 3">
    <name type="scientific">Thalassotalea mangrovi</name>
    <dbReference type="NCBI Taxonomy" id="2572245"/>
    <lineage>
        <taxon>Bacteria</taxon>
        <taxon>Pseudomonadati</taxon>
        <taxon>Pseudomonadota</taxon>
        <taxon>Gammaproteobacteria</taxon>
        <taxon>Alteromonadales</taxon>
        <taxon>Colwelliaceae</taxon>
        <taxon>Thalassotalea</taxon>
    </lineage>
</organism>
<evidence type="ECO:0000256" key="1">
    <source>
        <dbReference type="SAM" id="Phobius"/>
    </source>
</evidence>
<feature type="transmembrane region" description="Helical" evidence="1">
    <location>
        <begin position="79"/>
        <end position="98"/>
    </location>
</feature>
<dbReference type="OrthoDB" id="5768360at2"/>
<evidence type="ECO:0000313" key="3">
    <source>
        <dbReference type="Proteomes" id="UP000307999"/>
    </source>
</evidence>
<feature type="transmembrane region" description="Helical" evidence="1">
    <location>
        <begin position="136"/>
        <end position="157"/>
    </location>
</feature>
<sequence length="241" mass="26979">MKEEYQYSLALALFDFVPVIFSSIGLILIARMIAAIEPKLQRIAQISVVMIIIGGTAKVTWKTLIAAFDINFMALNHSLFIFMAPGFTLLTYALILTRRSYNRVEYSSKGWLWPAGFIAVFALTAGYLAINFPDKRFWFLSLLVLLTVANMVFIWHAVRHAWQIKQKGAGVLFIVNLVGIFLLSYLARQGDQSEAAQWLAEILNSITQGALALGAYWLYRATSREVENAAADVHPVLGVRS</sequence>
<feature type="transmembrane region" description="Helical" evidence="1">
    <location>
        <begin position="42"/>
        <end position="59"/>
    </location>
</feature>
<feature type="transmembrane region" description="Helical" evidence="1">
    <location>
        <begin position="6"/>
        <end position="30"/>
    </location>
</feature>
<gene>
    <name evidence="2" type="ORF">E8M12_05430</name>
</gene>
<evidence type="ECO:0000313" key="2">
    <source>
        <dbReference type="EMBL" id="TKB46071.1"/>
    </source>
</evidence>
<accession>A0A4U1B6B3</accession>
<feature type="transmembrane region" description="Helical" evidence="1">
    <location>
        <begin position="110"/>
        <end position="130"/>
    </location>
</feature>
<keyword evidence="1" id="KW-0472">Membrane</keyword>
<keyword evidence="3" id="KW-1185">Reference proteome</keyword>
<name>A0A4U1B6B3_9GAMM</name>
<proteinExistence type="predicted"/>
<keyword evidence="1" id="KW-0812">Transmembrane</keyword>
<dbReference type="EMBL" id="SWDB01000010">
    <property type="protein sequence ID" value="TKB46071.1"/>
    <property type="molecule type" value="Genomic_DNA"/>
</dbReference>
<feature type="transmembrane region" description="Helical" evidence="1">
    <location>
        <begin position="169"/>
        <end position="186"/>
    </location>
</feature>
<reference evidence="2 3" key="1">
    <citation type="submission" date="2019-04" db="EMBL/GenBank/DDBJ databases">
        <title>Thalassotalea guangxiensis sp. nov., isolated from sediment of the coastal wetland.</title>
        <authorList>
            <person name="Zheng S."/>
            <person name="Zhang D."/>
        </authorList>
    </citation>
    <scope>NUCLEOTIDE SEQUENCE [LARGE SCALE GENOMIC DNA]</scope>
    <source>
        <strain evidence="2 3">ZS-4</strain>
    </source>
</reference>